<evidence type="ECO:0000259" key="2">
    <source>
        <dbReference type="Pfam" id="PF01471"/>
    </source>
</evidence>
<sequence>MNNKRIASVAVLTMAISVAMQSYAEDASTSSSPVDATNTLPDAKPGECYAKVIVPAQFETRPEEIEVNPEQETIEIIPASFDTEETEVEISPAHTTLKVIPTKFRTEEEQVEVEAARNEWVTSLGKRALPASPTLLVAAKSNGIDIDTVTPGQCFREYYAPAQFAEKDKEVEVKAESSNIIVKAAEFEDSEETVTIKASYGVKKLVPAVYEKSEETIEIEPAKAVWKKGSGLVERIDNTTGEIMCLVNVPPKYETLIKNVLKTEAQIEDSEVPAETKAVSVKKLVSDATQEVEKVAAETTIVKVKEKVSDAQFYWRASDSEGEGTYTGMQVCLKEVPARFQKIKRLVVETPASVEEVKVAAETKVIKVEKVVSAAEVNRTKIPAETKTVEKRVKIAGEKLEWRRVLCQTNMTKDLNKKIQQALKDAGFYNGTVDGNIGRGTLNAVNAYQSDKGLPRGGLTIKVLEELGIQ</sequence>
<dbReference type="EMBL" id="CACVAY010000047">
    <property type="protein sequence ID" value="CAA6810840.1"/>
    <property type="molecule type" value="Genomic_DNA"/>
</dbReference>
<dbReference type="InterPro" id="IPR036365">
    <property type="entry name" value="PGBD-like_sf"/>
</dbReference>
<protein>
    <recommendedName>
        <fullName evidence="2">Peptidoglycan binding-like domain-containing protein</fullName>
    </recommendedName>
</protein>
<dbReference type="SUPFAM" id="SSF47090">
    <property type="entry name" value="PGBD-like"/>
    <property type="match status" value="1"/>
</dbReference>
<dbReference type="InterPro" id="IPR002477">
    <property type="entry name" value="Peptidoglycan-bd-like"/>
</dbReference>
<feature type="domain" description="Peptidoglycan binding-like" evidence="2">
    <location>
        <begin position="417"/>
        <end position="455"/>
    </location>
</feature>
<evidence type="ECO:0000313" key="3">
    <source>
        <dbReference type="EMBL" id="CAA6810840.1"/>
    </source>
</evidence>
<accession>A0A6S6T5V3</accession>
<evidence type="ECO:0000256" key="1">
    <source>
        <dbReference type="SAM" id="SignalP"/>
    </source>
</evidence>
<organism evidence="3">
    <name type="scientific">uncultured Thiotrichaceae bacterium</name>
    <dbReference type="NCBI Taxonomy" id="298394"/>
    <lineage>
        <taxon>Bacteria</taxon>
        <taxon>Pseudomonadati</taxon>
        <taxon>Pseudomonadota</taxon>
        <taxon>Gammaproteobacteria</taxon>
        <taxon>Thiotrichales</taxon>
        <taxon>Thiotrichaceae</taxon>
        <taxon>environmental samples</taxon>
    </lineage>
</organism>
<reference evidence="3" key="1">
    <citation type="submission" date="2020-01" db="EMBL/GenBank/DDBJ databases">
        <authorList>
            <person name="Meier V. D."/>
            <person name="Meier V D."/>
        </authorList>
    </citation>
    <scope>NUCLEOTIDE SEQUENCE</scope>
    <source>
        <strain evidence="3">HLG_WM_MAG_07</strain>
    </source>
</reference>
<keyword evidence="1" id="KW-0732">Signal</keyword>
<dbReference type="Gene3D" id="1.10.101.10">
    <property type="entry name" value="PGBD-like superfamily/PGBD"/>
    <property type="match status" value="1"/>
</dbReference>
<dbReference type="AlphaFoldDB" id="A0A6S6T5V3"/>
<feature type="signal peptide" evidence="1">
    <location>
        <begin position="1"/>
        <end position="24"/>
    </location>
</feature>
<dbReference type="InterPro" id="IPR036366">
    <property type="entry name" value="PGBDSf"/>
</dbReference>
<gene>
    <name evidence="3" type="ORF">HELGO_WM13907</name>
</gene>
<feature type="chain" id="PRO_5027911765" description="Peptidoglycan binding-like domain-containing protein" evidence="1">
    <location>
        <begin position="25"/>
        <end position="470"/>
    </location>
</feature>
<name>A0A6S6T5V3_9GAMM</name>
<dbReference type="Pfam" id="PF01471">
    <property type="entry name" value="PG_binding_1"/>
    <property type="match status" value="1"/>
</dbReference>
<proteinExistence type="predicted"/>